<dbReference type="Gene3D" id="2.130.10.10">
    <property type="entry name" value="YVTN repeat-like/Quinoprotein amine dehydrogenase"/>
    <property type="match status" value="2"/>
</dbReference>
<dbReference type="STRING" id="380704.G3XNT3"/>
<dbReference type="OrthoDB" id="496at2759"/>
<evidence type="ECO:0000256" key="12">
    <source>
        <dbReference type="SAM" id="MobiDB-lite"/>
    </source>
</evidence>
<keyword evidence="7" id="KW-0472">Membrane</keyword>
<dbReference type="CDD" id="cd22881">
    <property type="entry name" value="Mdv1_N"/>
    <property type="match status" value="1"/>
</dbReference>
<keyword evidence="6" id="KW-0496">Mitochondrion</keyword>
<dbReference type="Gene3D" id="6.10.280.220">
    <property type="match status" value="1"/>
</dbReference>
<comment type="similarity">
    <text evidence="8">Belongs to the WD repeat MDV1/CAF4 family.</text>
</comment>
<dbReference type="InterPro" id="IPR001680">
    <property type="entry name" value="WD40_rpt"/>
</dbReference>
<dbReference type="Pfam" id="PF00400">
    <property type="entry name" value="WD40"/>
    <property type="match status" value="4"/>
</dbReference>
<keyword evidence="2 11" id="KW-0853">WD repeat</keyword>
<keyword evidence="3" id="KW-0677">Repeat</keyword>
<feature type="repeat" description="WD" evidence="11">
    <location>
        <begin position="320"/>
        <end position="359"/>
    </location>
</feature>
<dbReference type="SUPFAM" id="SSF50978">
    <property type="entry name" value="WD40 repeat-like"/>
    <property type="match status" value="1"/>
</dbReference>
<evidence type="ECO:0000256" key="3">
    <source>
        <dbReference type="ARBA" id="ARBA00022737"/>
    </source>
</evidence>
<comment type="caution">
    <text evidence="13">The sequence shown here is derived from an EMBL/GenBank/DDBJ whole genome shotgun (WGS) entry which is preliminary data.</text>
</comment>
<dbReference type="PANTHER" id="PTHR19855">
    <property type="entry name" value="WD40 REPEAT PROTEIN 12, 37"/>
    <property type="match status" value="1"/>
</dbReference>
<dbReference type="PROSITE" id="PS50294">
    <property type="entry name" value="WD_REPEATS_REGION"/>
    <property type="match status" value="4"/>
</dbReference>
<evidence type="ECO:0000256" key="4">
    <source>
        <dbReference type="ARBA" id="ARBA00022787"/>
    </source>
</evidence>
<dbReference type="InterPro" id="IPR036322">
    <property type="entry name" value="WD40_repeat_dom_sf"/>
</dbReference>
<name>G3XNT3_ASPNA</name>
<dbReference type="CDD" id="cd00200">
    <property type="entry name" value="WD40"/>
    <property type="match status" value="1"/>
</dbReference>
<evidence type="ECO:0000256" key="6">
    <source>
        <dbReference type="ARBA" id="ARBA00023128"/>
    </source>
</evidence>
<evidence type="ECO:0000256" key="9">
    <source>
        <dbReference type="ARBA" id="ARBA00039789"/>
    </source>
</evidence>
<evidence type="ECO:0000256" key="1">
    <source>
        <dbReference type="ARBA" id="ARBA00004570"/>
    </source>
</evidence>
<evidence type="ECO:0000256" key="2">
    <source>
        <dbReference type="ARBA" id="ARBA00022574"/>
    </source>
</evidence>
<dbReference type="EMBL" id="ACJE01000002">
    <property type="protein sequence ID" value="EHA27984.1"/>
    <property type="molecule type" value="Genomic_DNA"/>
</dbReference>
<evidence type="ECO:0000313" key="14">
    <source>
        <dbReference type="Proteomes" id="UP000009038"/>
    </source>
</evidence>
<evidence type="ECO:0000313" key="13">
    <source>
        <dbReference type="EMBL" id="EHA27984.1"/>
    </source>
</evidence>
<proteinExistence type="inferred from homology"/>
<dbReference type="PANTHER" id="PTHR19855:SF28">
    <property type="entry name" value="CCR4-ASSOCIATED FACTOR 4"/>
    <property type="match status" value="1"/>
</dbReference>
<dbReference type="InterPro" id="IPR020472">
    <property type="entry name" value="WD40_PAC1"/>
</dbReference>
<dbReference type="FunFam" id="2.130.10.10:FF:000881">
    <property type="entry name" value="Mitochondrial division protein 1"/>
    <property type="match status" value="1"/>
</dbReference>
<keyword evidence="5" id="KW-0175">Coiled coil</keyword>
<evidence type="ECO:0000256" key="7">
    <source>
        <dbReference type="ARBA" id="ARBA00023136"/>
    </source>
</evidence>
<evidence type="ECO:0000256" key="8">
    <source>
        <dbReference type="ARBA" id="ARBA00038415"/>
    </source>
</evidence>
<dbReference type="Proteomes" id="UP000009038">
    <property type="component" value="Unassembled WGS sequence"/>
</dbReference>
<dbReference type="HOGENOM" id="CLU_012350_1_1_1"/>
<dbReference type="AlphaFoldDB" id="G3XNT3"/>
<dbReference type="PROSITE" id="PS00678">
    <property type="entry name" value="WD_REPEATS_1"/>
    <property type="match status" value="3"/>
</dbReference>
<evidence type="ECO:0000256" key="5">
    <source>
        <dbReference type="ARBA" id="ARBA00023054"/>
    </source>
</evidence>
<feature type="region of interest" description="Disordered" evidence="12">
    <location>
        <begin position="284"/>
        <end position="306"/>
    </location>
</feature>
<gene>
    <name evidence="13" type="ORF">ASPNIDRAFT_41926</name>
</gene>
<feature type="repeat" description="WD" evidence="11">
    <location>
        <begin position="245"/>
        <end position="284"/>
    </location>
</feature>
<organism evidence="13 14">
    <name type="scientific">Aspergillus niger (strain ATCC 1015 / CBS 113.46 / FGSC A1144 / LSHB Ac4 / NCTC 3858a / NRRL 328 / USDA 3528.7)</name>
    <dbReference type="NCBI Taxonomy" id="380704"/>
    <lineage>
        <taxon>Eukaryota</taxon>
        <taxon>Fungi</taxon>
        <taxon>Dikarya</taxon>
        <taxon>Ascomycota</taxon>
        <taxon>Pezizomycotina</taxon>
        <taxon>Eurotiomycetes</taxon>
        <taxon>Eurotiomycetidae</taxon>
        <taxon>Eurotiales</taxon>
        <taxon>Aspergillaceae</taxon>
        <taxon>Aspergillus</taxon>
        <taxon>Aspergillus subgen. Circumdati</taxon>
    </lineage>
</organism>
<dbReference type="PROSITE" id="PS50082">
    <property type="entry name" value="WD_REPEATS_2"/>
    <property type="match status" value="5"/>
</dbReference>
<feature type="repeat" description="WD" evidence="11">
    <location>
        <begin position="402"/>
        <end position="424"/>
    </location>
</feature>
<sequence>MGPAPDSSTGGHYHTAMADIQRELRHPNTQRKVFSLTQTTPTDLVRSKLSTTEIQSRAISSLPDELLANIPDDSSSYSLFQGFQASQDDIEYRRAHRRRSSKSKKLLKDGETRGALPSAPSDLKKERDLLSRRMELMGVRKNMCSSEIHDIDNKIANLHNMRKIVLDRLAGLEMEEADLEHERKRSMPVLHEHFAPGSEIKEMPAHSDMVTAIDFDYPFGTMISAALDDTVRVWDLNVGRCVGFLEGHNASVRCLQIEDNIVATGSMDASVKLWDLSRARTTTRDNRVTRREDDEESAQADDASMASHSTTLEDCYVYSLDAHVDEVTALHFKGDTLISGSADKTLRQWDLVKGRCVQTLDVLWAAAQASTLGSETTWRPSGRLPDASADFVGAVQCFDAALACGTADGMVRLWDLRSGQVHRSLVGHTGPITCLQFDDVHLVTGSQDRSIRIWDLRTGSIFDAYAYDKPITSMMFDTKRIVAAAGENVVKVYDKADGHHWDCGAGVGVDDSGPQPATVERVRLKDGFLVEGRKDGIVAAWTC</sequence>
<reference evidence="13 14" key="1">
    <citation type="journal article" date="2011" name="Genome Res.">
        <title>Comparative genomics of citric-acid-producing Aspergillus niger ATCC 1015 versus enzyme-producing CBS 513.88.</title>
        <authorList>
            <person name="Andersen M.R."/>
            <person name="Salazar M.P."/>
            <person name="Schaap P.J."/>
            <person name="van de Vondervoort P.J."/>
            <person name="Culley D."/>
            <person name="Thykaer J."/>
            <person name="Frisvad J.C."/>
            <person name="Nielsen K.F."/>
            <person name="Albang R."/>
            <person name="Albermann K."/>
            <person name="Berka R.M."/>
            <person name="Braus G.H."/>
            <person name="Braus-Stromeyer S.A."/>
            <person name="Corrochano L.M."/>
            <person name="Dai Z."/>
            <person name="van Dijck P.W."/>
            <person name="Hofmann G."/>
            <person name="Lasure L.L."/>
            <person name="Magnuson J.K."/>
            <person name="Menke H."/>
            <person name="Meijer M."/>
            <person name="Meijer S.L."/>
            <person name="Nielsen J.B."/>
            <person name="Nielsen M.L."/>
            <person name="van Ooyen A.J."/>
            <person name="Pel H.J."/>
            <person name="Poulsen L."/>
            <person name="Samson R.A."/>
            <person name="Stam H."/>
            <person name="Tsang A."/>
            <person name="van den Brink J.M."/>
            <person name="Atkins A."/>
            <person name="Aerts A."/>
            <person name="Shapiro H."/>
            <person name="Pangilinan J."/>
            <person name="Salamov A."/>
            <person name="Lou Y."/>
            <person name="Lindquist E."/>
            <person name="Lucas S."/>
            <person name="Grimwood J."/>
            <person name="Grigoriev I.V."/>
            <person name="Kubicek C.P."/>
            <person name="Martinez D."/>
            <person name="van Peij N.N."/>
            <person name="Roubos J.A."/>
            <person name="Nielsen J."/>
            <person name="Baker S.E."/>
        </authorList>
    </citation>
    <scope>NUCLEOTIDE SEQUENCE [LARGE SCALE GENOMIC DNA]</scope>
    <source>
        <strain evidence="14">ATCC 1015 / CBS 113.46 / FGSC A1144 / LSHB Ac4 / NCTC 3858a / NRRL 328 / USDA 3528.7</strain>
    </source>
</reference>
<evidence type="ECO:0000256" key="10">
    <source>
        <dbReference type="ARBA" id="ARBA00043913"/>
    </source>
</evidence>
<dbReference type="InterPro" id="IPR019775">
    <property type="entry name" value="WD40_repeat_CS"/>
</dbReference>
<protein>
    <recommendedName>
        <fullName evidence="9">Mitochondrial division protein 1</fullName>
    </recommendedName>
</protein>
<feature type="repeat" description="WD" evidence="11">
    <location>
        <begin position="425"/>
        <end position="464"/>
    </location>
</feature>
<accession>G3XNT3</accession>
<feature type="compositionally biased region" description="Basic residues" evidence="12">
    <location>
        <begin position="94"/>
        <end position="105"/>
    </location>
</feature>
<dbReference type="InterPro" id="IPR015943">
    <property type="entry name" value="WD40/YVTN_repeat-like_dom_sf"/>
</dbReference>
<evidence type="ECO:0000256" key="11">
    <source>
        <dbReference type="PROSITE-ProRule" id="PRU00221"/>
    </source>
</evidence>
<feature type="repeat" description="WD" evidence="11">
    <location>
        <begin position="203"/>
        <end position="244"/>
    </location>
</feature>
<dbReference type="FunFam" id="2.130.10.10:FF:000404">
    <property type="entry name" value="Mitochondrial division protein 1"/>
    <property type="match status" value="1"/>
</dbReference>
<dbReference type="SMART" id="SM00320">
    <property type="entry name" value="WD40"/>
    <property type="match status" value="6"/>
</dbReference>
<comment type="function">
    <text evidence="10">Involved in mitochondrial fission. Acts as an adapter protein required to form mitochondrial fission complexes. Formation of these complexes is required to promote constriction and fission of the mitochondrial compartment at a late step in mitochondrial division.</text>
</comment>
<feature type="region of interest" description="Disordered" evidence="12">
    <location>
        <begin position="93"/>
        <end position="127"/>
    </location>
</feature>
<keyword evidence="4" id="KW-1000">Mitochondrion outer membrane</keyword>
<comment type="subcellular location">
    <subcellularLocation>
        <location evidence="1">Mitochondrion outer membrane</location>
        <topology evidence="1">Peripheral membrane protein</topology>
        <orientation evidence="1">Cytoplasmic side</orientation>
    </subcellularLocation>
</comment>
<dbReference type="GO" id="GO:0005741">
    <property type="term" value="C:mitochondrial outer membrane"/>
    <property type="evidence" value="ECO:0007669"/>
    <property type="project" value="UniProtKB-SubCell"/>
</dbReference>
<dbReference type="PRINTS" id="PR00320">
    <property type="entry name" value="GPROTEINBRPT"/>
</dbReference>